<name>A0A842IR77_9FLAO</name>
<feature type="domain" description="STAS" evidence="1">
    <location>
        <begin position="14"/>
        <end position="93"/>
    </location>
</feature>
<proteinExistence type="predicted"/>
<dbReference type="InterPro" id="IPR036513">
    <property type="entry name" value="STAS_dom_sf"/>
</dbReference>
<evidence type="ECO:0000313" key="3">
    <source>
        <dbReference type="Proteomes" id="UP000533900"/>
    </source>
</evidence>
<evidence type="ECO:0000313" key="2">
    <source>
        <dbReference type="EMBL" id="MBC2844244.1"/>
    </source>
</evidence>
<protein>
    <submittedName>
        <fullName evidence="2">STAS domain-containing protein</fullName>
    </submittedName>
</protein>
<reference evidence="2" key="1">
    <citation type="submission" date="2020-08" db="EMBL/GenBank/DDBJ databases">
        <title>Winogradskyella ouciana sp. nov., isolated from the hadal seawater of the Mariana Trench.</title>
        <authorList>
            <person name="He X."/>
        </authorList>
    </citation>
    <scope>NUCLEOTIDE SEQUENCE [LARGE SCALE GENOMIC DNA]</scope>
    <source>
        <strain evidence="2">KCTC 52348</strain>
    </source>
</reference>
<gene>
    <name evidence="2" type="ORF">H7F21_04000</name>
</gene>
<dbReference type="InterPro" id="IPR002645">
    <property type="entry name" value="STAS_dom"/>
</dbReference>
<organism evidence="2 3">
    <name type="scientific">Winogradskyella flava</name>
    <dbReference type="NCBI Taxonomy" id="1884876"/>
    <lineage>
        <taxon>Bacteria</taxon>
        <taxon>Pseudomonadati</taxon>
        <taxon>Bacteroidota</taxon>
        <taxon>Flavobacteriia</taxon>
        <taxon>Flavobacteriales</taxon>
        <taxon>Flavobacteriaceae</taxon>
        <taxon>Winogradskyella</taxon>
    </lineage>
</organism>
<keyword evidence="3" id="KW-1185">Reference proteome</keyword>
<comment type="caution">
    <text evidence="2">The sequence shown here is derived from an EMBL/GenBank/DDBJ whole genome shotgun (WGS) entry which is preliminary data.</text>
</comment>
<dbReference type="Gene3D" id="3.30.750.24">
    <property type="entry name" value="STAS domain"/>
    <property type="match status" value="1"/>
</dbReference>
<dbReference type="AlphaFoldDB" id="A0A842IR77"/>
<accession>A0A842IR77</accession>
<dbReference type="RefSeq" id="WP_185787928.1">
    <property type="nucleotide sequence ID" value="NZ_JACLCP010000001.1"/>
</dbReference>
<dbReference type="EMBL" id="JACLCP010000001">
    <property type="protein sequence ID" value="MBC2844244.1"/>
    <property type="molecule type" value="Genomic_DNA"/>
</dbReference>
<dbReference type="PROSITE" id="PS50801">
    <property type="entry name" value="STAS"/>
    <property type="match status" value="1"/>
</dbReference>
<dbReference type="SUPFAM" id="SSF52091">
    <property type="entry name" value="SpoIIaa-like"/>
    <property type="match status" value="1"/>
</dbReference>
<dbReference type="Proteomes" id="UP000533900">
    <property type="component" value="Unassembled WGS sequence"/>
</dbReference>
<dbReference type="Pfam" id="PF01740">
    <property type="entry name" value="STAS"/>
    <property type="match status" value="1"/>
</dbReference>
<evidence type="ECO:0000259" key="1">
    <source>
        <dbReference type="PROSITE" id="PS50801"/>
    </source>
</evidence>
<sequence>MALTIKEKHGTFIVEGVINSSTAQHFQNHCETLLNTKGELTIHIENVVAIDESGIKAIETLYKDALKQNRGFMVIGNISKALHDELNAIKYAA</sequence>